<evidence type="ECO:0000313" key="2">
    <source>
        <dbReference type="Proteomes" id="UP001428817"/>
    </source>
</evidence>
<organism evidence="1 2">
    <name type="scientific">Pseudonocardia eucalypti</name>
    <dbReference type="NCBI Taxonomy" id="648755"/>
    <lineage>
        <taxon>Bacteria</taxon>
        <taxon>Bacillati</taxon>
        <taxon>Actinomycetota</taxon>
        <taxon>Actinomycetes</taxon>
        <taxon>Pseudonocardiales</taxon>
        <taxon>Pseudonocardiaceae</taxon>
        <taxon>Pseudonocardia</taxon>
    </lineage>
</organism>
<accession>A0ABP9RC82</accession>
<dbReference type="Gene3D" id="1.10.260.40">
    <property type="entry name" value="lambda repressor-like DNA-binding domains"/>
    <property type="match status" value="1"/>
</dbReference>
<dbReference type="EMBL" id="BAABJP010000063">
    <property type="protein sequence ID" value="GAA5174966.1"/>
    <property type="molecule type" value="Genomic_DNA"/>
</dbReference>
<dbReference type="SUPFAM" id="SSF56024">
    <property type="entry name" value="Phospholipase D/nuclease"/>
    <property type="match status" value="1"/>
</dbReference>
<name>A0ABP9RC82_9PSEU</name>
<dbReference type="Proteomes" id="UP001428817">
    <property type="component" value="Unassembled WGS sequence"/>
</dbReference>
<protein>
    <submittedName>
        <fullName evidence="1">DUF5919 domain-containing protein</fullName>
    </submittedName>
</protein>
<comment type="caution">
    <text evidence="1">The sequence shown here is derived from an EMBL/GenBank/DDBJ whole genome shotgun (WGS) entry which is preliminary data.</text>
</comment>
<evidence type="ECO:0000313" key="1">
    <source>
        <dbReference type="EMBL" id="GAA5174966.1"/>
    </source>
</evidence>
<keyword evidence="2" id="KW-1185">Reference proteome</keyword>
<dbReference type="InterPro" id="IPR010982">
    <property type="entry name" value="Lambda_DNA-bd_dom_sf"/>
</dbReference>
<proteinExistence type="predicted"/>
<gene>
    <name evidence="1" type="ORF">GCM10023321_79950</name>
</gene>
<sequence>MNDALRRALAESRLRETDVASALGVDPKTVQRWLAGRVPHPRHRWAVADLLRQHERDLWPDPDDLGGQLYREIKASYPHRSAVPRAAWQQLFAGAEHEIGILAYAALFLAEDVELMRLIAERAHAGVSVRVLIGDPGSSRLIERGAEEGIGTAVAARVRNALALFRPFLESEGVEGRQHDTALYNSIFRADDQMLINTQIHGIAAAYAPVLQLHRVDHGGMFDTYAASFERIWNVAQPIAA</sequence>
<reference evidence="2" key="1">
    <citation type="journal article" date="2019" name="Int. J. Syst. Evol. Microbiol.">
        <title>The Global Catalogue of Microorganisms (GCM) 10K type strain sequencing project: providing services to taxonomists for standard genome sequencing and annotation.</title>
        <authorList>
            <consortium name="The Broad Institute Genomics Platform"/>
            <consortium name="The Broad Institute Genome Sequencing Center for Infectious Disease"/>
            <person name="Wu L."/>
            <person name="Ma J."/>
        </authorList>
    </citation>
    <scope>NUCLEOTIDE SEQUENCE [LARGE SCALE GENOMIC DNA]</scope>
    <source>
        <strain evidence="2">JCM 18303</strain>
    </source>
</reference>
<dbReference type="RefSeq" id="WP_185063228.1">
    <property type="nucleotide sequence ID" value="NZ_BAABJP010000063.1"/>
</dbReference>